<name>A0AAQ3QTP0_9BACT</name>
<dbReference type="EMBL" id="CP136920">
    <property type="protein sequence ID" value="WOO41536.1"/>
    <property type="molecule type" value="Genomic_DNA"/>
</dbReference>
<dbReference type="Pfam" id="PF20461">
    <property type="entry name" value="DUF6714"/>
    <property type="match status" value="1"/>
</dbReference>
<dbReference type="InterPro" id="IPR046560">
    <property type="entry name" value="DUF6714"/>
</dbReference>
<dbReference type="KEGG" id="puo:RZN69_00445"/>
<organism evidence="1 2">
    <name type="scientific">Rubellicoccus peritrichatus</name>
    <dbReference type="NCBI Taxonomy" id="3080537"/>
    <lineage>
        <taxon>Bacteria</taxon>
        <taxon>Pseudomonadati</taxon>
        <taxon>Verrucomicrobiota</taxon>
        <taxon>Opitutia</taxon>
        <taxon>Puniceicoccales</taxon>
        <taxon>Cerasicoccaceae</taxon>
        <taxon>Rubellicoccus</taxon>
    </lineage>
</organism>
<dbReference type="RefSeq" id="WP_317834020.1">
    <property type="nucleotide sequence ID" value="NZ_CP136920.1"/>
</dbReference>
<dbReference type="AlphaFoldDB" id="A0AAQ3QTP0"/>
<keyword evidence="2" id="KW-1185">Reference proteome</keyword>
<evidence type="ECO:0000313" key="2">
    <source>
        <dbReference type="Proteomes" id="UP001304300"/>
    </source>
</evidence>
<reference evidence="1 2" key="1">
    <citation type="submission" date="2023-10" db="EMBL/GenBank/DDBJ databases">
        <title>Rubellicoccus peritrichatus gen. nov., sp. nov., isolated from an algae of coral reef tank.</title>
        <authorList>
            <person name="Luo J."/>
        </authorList>
    </citation>
    <scope>NUCLEOTIDE SEQUENCE [LARGE SCALE GENOMIC DNA]</scope>
    <source>
        <strain evidence="1 2">CR14</strain>
    </source>
</reference>
<gene>
    <name evidence="1" type="ORF">RZN69_00445</name>
</gene>
<evidence type="ECO:0000313" key="1">
    <source>
        <dbReference type="EMBL" id="WOO41536.1"/>
    </source>
</evidence>
<protein>
    <submittedName>
        <fullName evidence="1">DUF6714 family protein</fullName>
    </submittedName>
</protein>
<sequence length="162" mass="19226">MQEELEDLLERVIKAFKEVEGPPRITLSVARGLDDHQYDELEKLAKEQRHHTHWKYVTDDEMKHYHDCWGFMDAQAFQFYLPAFVAMHLNSLIDSGDNRLLDLDSFPLHRRTVGPEKLTALNQQQKEVITDYLYLIEQSIPDELSQKLFRPTRQAWEKNIKT</sequence>
<dbReference type="Proteomes" id="UP001304300">
    <property type="component" value="Chromosome"/>
</dbReference>
<proteinExistence type="predicted"/>
<accession>A0AAQ3QTP0</accession>